<accession>A0A3E0HIC2</accession>
<feature type="region of interest" description="Disordered" evidence="1">
    <location>
        <begin position="1"/>
        <end position="25"/>
    </location>
</feature>
<evidence type="ECO:0000256" key="1">
    <source>
        <dbReference type="SAM" id="MobiDB-lite"/>
    </source>
</evidence>
<dbReference type="EMBL" id="QUNO01000007">
    <property type="protein sequence ID" value="REH46158.1"/>
    <property type="molecule type" value="Genomic_DNA"/>
</dbReference>
<dbReference type="AlphaFoldDB" id="A0A3E0HIC2"/>
<evidence type="ECO:0000313" key="3">
    <source>
        <dbReference type="Proteomes" id="UP000256269"/>
    </source>
</evidence>
<comment type="caution">
    <text evidence="2">The sequence shown here is derived from an EMBL/GenBank/DDBJ whole genome shotgun (WGS) entry which is preliminary data.</text>
</comment>
<feature type="compositionally biased region" description="Low complexity" evidence="1">
    <location>
        <begin position="95"/>
        <end position="114"/>
    </location>
</feature>
<feature type="region of interest" description="Disordered" evidence="1">
    <location>
        <begin position="95"/>
        <end position="116"/>
    </location>
</feature>
<gene>
    <name evidence="2" type="ORF">BCF44_107291</name>
</gene>
<evidence type="ECO:0000313" key="2">
    <source>
        <dbReference type="EMBL" id="REH46158.1"/>
    </source>
</evidence>
<organism evidence="2 3">
    <name type="scientific">Kutzneria buriramensis</name>
    <dbReference type="NCBI Taxonomy" id="1045776"/>
    <lineage>
        <taxon>Bacteria</taxon>
        <taxon>Bacillati</taxon>
        <taxon>Actinomycetota</taxon>
        <taxon>Actinomycetes</taxon>
        <taxon>Pseudonocardiales</taxon>
        <taxon>Pseudonocardiaceae</taxon>
        <taxon>Kutzneria</taxon>
    </lineage>
</organism>
<sequence length="134" mass="13871">MDGEGRFQPNEEYQPATPESPTDTADAALRLAARGEVDTDAVFAVLREAEFAVAMDEGSPVVAPARDDVPSLPVTTAPAHQARVRVGSWLSVGASPAGGSARRAGRGRAVQSRAPTPTRLVGAIVSEQIGSHAE</sequence>
<dbReference type="RefSeq" id="WP_116176288.1">
    <property type="nucleotide sequence ID" value="NZ_CP144375.1"/>
</dbReference>
<name>A0A3E0HIC2_9PSEU</name>
<reference evidence="2 3" key="1">
    <citation type="submission" date="2018-08" db="EMBL/GenBank/DDBJ databases">
        <title>Genomic Encyclopedia of Archaeal and Bacterial Type Strains, Phase II (KMG-II): from individual species to whole genera.</title>
        <authorList>
            <person name="Goeker M."/>
        </authorList>
    </citation>
    <scope>NUCLEOTIDE SEQUENCE [LARGE SCALE GENOMIC DNA]</scope>
    <source>
        <strain evidence="2 3">DSM 45791</strain>
    </source>
</reference>
<proteinExistence type="predicted"/>
<keyword evidence="3" id="KW-1185">Reference proteome</keyword>
<dbReference type="OrthoDB" id="3373807at2"/>
<protein>
    <submittedName>
        <fullName evidence="2">Uncharacterized protein</fullName>
    </submittedName>
</protein>
<dbReference type="Proteomes" id="UP000256269">
    <property type="component" value="Unassembled WGS sequence"/>
</dbReference>